<accession>A0ABR8MDA9</accession>
<comment type="caution">
    <text evidence="1">The sequence shown here is derived from an EMBL/GenBank/DDBJ whole genome shotgun (WGS) entry which is preliminary data.</text>
</comment>
<keyword evidence="2" id="KW-1185">Reference proteome</keyword>
<dbReference type="EMBL" id="JACXYY010000001">
    <property type="protein sequence ID" value="MBD3913510.1"/>
    <property type="molecule type" value="Genomic_DNA"/>
</dbReference>
<dbReference type="SUPFAM" id="SSF56176">
    <property type="entry name" value="FAD-binding/transporter-associated domain-like"/>
    <property type="match status" value="1"/>
</dbReference>
<gene>
    <name evidence="1" type="ORF">IEZ25_02690</name>
</gene>
<organism evidence="1 2">
    <name type="scientific">Nocardioides hwasunensis</name>
    <dbReference type="NCBI Taxonomy" id="397258"/>
    <lineage>
        <taxon>Bacteria</taxon>
        <taxon>Bacillati</taxon>
        <taxon>Actinomycetota</taxon>
        <taxon>Actinomycetes</taxon>
        <taxon>Propionibacteriales</taxon>
        <taxon>Nocardioidaceae</taxon>
        <taxon>Nocardioides</taxon>
    </lineage>
</organism>
<reference evidence="1 2" key="1">
    <citation type="submission" date="2020-09" db="EMBL/GenBank/DDBJ databases">
        <title>novel species in genus Nocardioides.</title>
        <authorList>
            <person name="Zhang G."/>
        </authorList>
    </citation>
    <scope>NUCLEOTIDE SEQUENCE [LARGE SCALE GENOMIC DNA]</scope>
    <source>
        <strain evidence="1 2">19197</strain>
    </source>
</reference>
<proteinExistence type="predicted"/>
<evidence type="ECO:0000313" key="1">
    <source>
        <dbReference type="EMBL" id="MBD3913510.1"/>
    </source>
</evidence>
<dbReference type="RefSeq" id="WP_191197826.1">
    <property type="nucleotide sequence ID" value="NZ_BAAAPA010000002.1"/>
</dbReference>
<evidence type="ECO:0000313" key="2">
    <source>
        <dbReference type="Proteomes" id="UP000649289"/>
    </source>
</evidence>
<sequence>MTPRPTTVPPAAVEALRRTVAGLIVYPTDPHYPDLVSGLPAPPDVVVVPDTESAVAAAVDVARVHGLRTDDGAARPGDGLAPTMRVLTHRLVDVVVDATAGTACLGPAATWSLLAEAVRDTGLHAEQMGTVDQAVLTSAAAGHTAALCFRVVRSDGFVHVVTDVLPSVDDEEPWIVTAVVVPLVPSTRQIQEISS</sequence>
<dbReference type="InterPro" id="IPR036318">
    <property type="entry name" value="FAD-bd_PCMH-like_sf"/>
</dbReference>
<dbReference type="Proteomes" id="UP000649289">
    <property type="component" value="Unassembled WGS sequence"/>
</dbReference>
<protein>
    <submittedName>
        <fullName evidence="1">Uncharacterized protein</fullName>
    </submittedName>
</protein>
<dbReference type="InterPro" id="IPR016169">
    <property type="entry name" value="FAD-bd_PCMH_sub2"/>
</dbReference>
<name>A0ABR8MDA9_9ACTN</name>
<dbReference type="Gene3D" id="3.30.465.10">
    <property type="match status" value="1"/>
</dbReference>